<dbReference type="Proteomes" id="UP001570417">
    <property type="component" value="Unassembled WGS sequence"/>
</dbReference>
<dbReference type="PANTHER" id="PTHR42734">
    <property type="entry name" value="METAL TRANSPORT SYSTEM ATP-BINDING PROTEIN TM_0124-RELATED"/>
    <property type="match status" value="1"/>
</dbReference>
<dbReference type="InterPro" id="IPR017871">
    <property type="entry name" value="ABC_transporter-like_CS"/>
</dbReference>
<dbReference type="InterPro" id="IPR050153">
    <property type="entry name" value="Metal_Ion_Import_ABC"/>
</dbReference>
<protein>
    <submittedName>
        <fullName evidence="6">Energy-coupling factor ABC transporter ATP-binding protein</fullName>
    </submittedName>
</protein>
<dbReference type="PROSITE" id="PS00211">
    <property type="entry name" value="ABC_TRANSPORTER_1"/>
    <property type="match status" value="1"/>
</dbReference>
<comment type="caution">
    <text evidence="6">The sequence shown here is derived from an EMBL/GenBank/DDBJ whole genome shotgun (WGS) entry which is preliminary data.</text>
</comment>
<dbReference type="InterPro" id="IPR003593">
    <property type="entry name" value="AAA+_ATPase"/>
</dbReference>
<proteinExistence type="inferred from homology"/>
<dbReference type="InterPro" id="IPR003439">
    <property type="entry name" value="ABC_transporter-like_ATP-bd"/>
</dbReference>
<dbReference type="Gene3D" id="3.40.50.300">
    <property type="entry name" value="P-loop containing nucleotide triphosphate hydrolases"/>
    <property type="match status" value="1"/>
</dbReference>
<feature type="domain" description="ABC transporter" evidence="5">
    <location>
        <begin position="5"/>
        <end position="236"/>
    </location>
</feature>
<keyword evidence="3" id="KW-0547">Nucleotide-binding</keyword>
<dbReference type="PANTHER" id="PTHR42734:SF17">
    <property type="entry name" value="METAL TRANSPORT SYSTEM ATP-BINDING PROTEIN TM_0124-RELATED"/>
    <property type="match status" value="1"/>
</dbReference>
<name>A0ABV4N6N0_9VIBR</name>
<keyword evidence="2" id="KW-0813">Transport</keyword>
<evidence type="ECO:0000256" key="1">
    <source>
        <dbReference type="ARBA" id="ARBA00005417"/>
    </source>
</evidence>
<dbReference type="SUPFAM" id="SSF52540">
    <property type="entry name" value="P-loop containing nucleoside triphosphate hydrolases"/>
    <property type="match status" value="1"/>
</dbReference>
<accession>A0ABV4N6N0</accession>
<evidence type="ECO:0000256" key="3">
    <source>
        <dbReference type="ARBA" id="ARBA00022741"/>
    </source>
</evidence>
<reference evidence="6 7" key="1">
    <citation type="journal article" date="2024" name="ISME J.">
        <title>Tailless and filamentous prophages are predominant in marine Vibrio.</title>
        <authorList>
            <person name="Steensen K."/>
            <person name="Seneca J."/>
            <person name="Bartlau N."/>
            <person name="Yu X.A."/>
            <person name="Hussain F.A."/>
            <person name="Polz M.F."/>
        </authorList>
    </citation>
    <scope>NUCLEOTIDE SEQUENCE [LARGE SCALE GENOMIC DNA]</scope>
    <source>
        <strain evidence="6 7">10N.222.51.A1</strain>
    </source>
</reference>
<comment type="similarity">
    <text evidence="1">Belongs to the ABC transporter superfamily.</text>
</comment>
<dbReference type="EMBL" id="JBFRUW010000003">
    <property type="protein sequence ID" value="MFA0567028.1"/>
    <property type="molecule type" value="Genomic_DNA"/>
</dbReference>
<dbReference type="InterPro" id="IPR027417">
    <property type="entry name" value="P-loop_NTPase"/>
</dbReference>
<evidence type="ECO:0000256" key="4">
    <source>
        <dbReference type="ARBA" id="ARBA00022840"/>
    </source>
</evidence>
<dbReference type="PROSITE" id="PS50893">
    <property type="entry name" value="ABC_TRANSPORTER_2"/>
    <property type="match status" value="1"/>
</dbReference>
<evidence type="ECO:0000313" key="6">
    <source>
        <dbReference type="EMBL" id="MFA0567028.1"/>
    </source>
</evidence>
<keyword evidence="7" id="KW-1185">Reference proteome</keyword>
<dbReference type="Pfam" id="PF00005">
    <property type="entry name" value="ABC_tran"/>
    <property type="match status" value="1"/>
</dbReference>
<dbReference type="GO" id="GO:0005524">
    <property type="term" value="F:ATP binding"/>
    <property type="evidence" value="ECO:0007669"/>
    <property type="project" value="UniProtKB-KW"/>
</dbReference>
<keyword evidence="4 6" id="KW-0067">ATP-binding</keyword>
<evidence type="ECO:0000259" key="5">
    <source>
        <dbReference type="PROSITE" id="PS50893"/>
    </source>
</evidence>
<dbReference type="SMART" id="SM00382">
    <property type="entry name" value="AAA"/>
    <property type="match status" value="1"/>
</dbReference>
<evidence type="ECO:0000256" key="2">
    <source>
        <dbReference type="ARBA" id="ARBA00022448"/>
    </source>
</evidence>
<sequence>MSITITTQQVSMRYKERVLFHIHELTIGPNDAIYLKGDNGVGKTTLLKILSGLTKPSSGKIATTNTTWRHALFPKAKFKDVIYLHQTPYLFDGTVYQNVGYGIRYSKESPKDKRAQIINALRMVGLETLSDEHISVLSGGERQRVAMARAWILKPSILLMDEPSASLDKESIERLVIMAEDLLQRGASLVITSHQANALTDLCKKQWWIKDNTLTESPLLQVVSEPSSMLGSANSERSSINASTTFRAV</sequence>
<evidence type="ECO:0000313" key="7">
    <source>
        <dbReference type="Proteomes" id="UP001570417"/>
    </source>
</evidence>
<dbReference type="RefSeq" id="WP_372264669.1">
    <property type="nucleotide sequence ID" value="NZ_JBFRUW010000003.1"/>
</dbReference>
<gene>
    <name evidence="6" type="ORF">AB4566_01915</name>
</gene>
<organism evidence="6 7">
    <name type="scientific">Vibrio gallaecicus</name>
    <dbReference type="NCBI Taxonomy" id="552386"/>
    <lineage>
        <taxon>Bacteria</taxon>
        <taxon>Pseudomonadati</taxon>
        <taxon>Pseudomonadota</taxon>
        <taxon>Gammaproteobacteria</taxon>
        <taxon>Vibrionales</taxon>
        <taxon>Vibrionaceae</taxon>
        <taxon>Vibrio</taxon>
    </lineage>
</organism>